<evidence type="ECO:0000313" key="4">
    <source>
        <dbReference type="Proteomes" id="UP000799537"/>
    </source>
</evidence>
<dbReference type="AlphaFoldDB" id="A0A6A6C3Z5"/>
<dbReference type="RefSeq" id="XP_033661005.1">
    <property type="nucleotide sequence ID" value="XM_033814393.1"/>
</dbReference>
<feature type="region of interest" description="Disordered" evidence="1">
    <location>
        <begin position="149"/>
        <end position="244"/>
    </location>
</feature>
<dbReference type="EMBL" id="ML993629">
    <property type="protein sequence ID" value="KAF2160116.1"/>
    <property type="molecule type" value="Genomic_DNA"/>
</dbReference>
<keyword evidence="2" id="KW-1133">Transmembrane helix</keyword>
<dbReference type="Proteomes" id="UP000799537">
    <property type="component" value="Unassembled WGS sequence"/>
</dbReference>
<proteinExistence type="predicted"/>
<reference evidence="3" key="1">
    <citation type="journal article" date="2020" name="Stud. Mycol.">
        <title>101 Dothideomycetes genomes: a test case for predicting lifestyles and emergence of pathogens.</title>
        <authorList>
            <person name="Haridas S."/>
            <person name="Albert R."/>
            <person name="Binder M."/>
            <person name="Bloem J."/>
            <person name="Labutti K."/>
            <person name="Salamov A."/>
            <person name="Andreopoulos B."/>
            <person name="Baker S."/>
            <person name="Barry K."/>
            <person name="Bills G."/>
            <person name="Bluhm B."/>
            <person name="Cannon C."/>
            <person name="Castanera R."/>
            <person name="Culley D."/>
            <person name="Daum C."/>
            <person name="Ezra D."/>
            <person name="Gonzalez J."/>
            <person name="Henrissat B."/>
            <person name="Kuo A."/>
            <person name="Liang C."/>
            <person name="Lipzen A."/>
            <person name="Lutzoni F."/>
            <person name="Magnuson J."/>
            <person name="Mondo S."/>
            <person name="Nolan M."/>
            <person name="Ohm R."/>
            <person name="Pangilinan J."/>
            <person name="Park H.-J."/>
            <person name="Ramirez L."/>
            <person name="Alfaro M."/>
            <person name="Sun H."/>
            <person name="Tritt A."/>
            <person name="Yoshinaga Y."/>
            <person name="Zwiers L.-H."/>
            <person name="Turgeon B."/>
            <person name="Goodwin S."/>
            <person name="Spatafora J."/>
            <person name="Crous P."/>
            <person name="Grigoriev I."/>
        </authorList>
    </citation>
    <scope>NUCLEOTIDE SEQUENCE</scope>
    <source>
        <strain evidence="3">ATCC 36951</strain>
    </source>
</reference>
<accession>A0A6A6C3Z5</accession>
<sequence>MDYRLLATAQADEIKEKAEWEIELDRVPLHRRILQLGEFCVSFVLLMGAFRALFMFAYIMSPALHLAWDIESIRYPFMAAALAYMLAIMLQLDAMSTLRWAMSEFDFALAETLTRLPMWYEDVNTHQLRAMLADFLNPVQNAAVPPTPQHAGFEIPQPANNGVPANGAPPESPHVNENVPIHREASGGPQAAASSGMQGLHAVPPKRRPKNIKIVGQSIQRSKSGKSSTQPYAMHSPPRISPYGYNTLTHGRVSSVPKRNAPVASNNGPLHTSGSGAAAQTKVASARPVTLKVPATIKSPGAIWGELEPRLFEYQALVREIQDIKKHWCSFSYDLKPFKARDTLAKARALQATMNGDQELLFVKSRWGSVPMLDPIVATLSDQISFFETRISEASPAATKIPKQYRSDDNPEVVEVEERPANIPFRGKKARLAAEGPDWVHDMHRKIEAEHAAEYWTPERLHLKDVAMADYTPQETVREIDILRPRLRALGREAMALVEAYAGVPAEPWFLERLENVVKANLHIPDLVFDKAGLEARVDRCIIEGGLLSIDVLKRLDRLFPAANETLQHLIALDASTKHSRTLPDVGEDWREQDWLVKNLVDQAQSIIKFLDIIWDYAMKSQRNDLQALRDHFNNMVKDRRRIFYETSDVFYPPALANLHQTAMQVREPVLRMEVVLDRATRETVRRELRADLDDLVKRLENDKLVLSYSRQCQVSGVREAVYTFGGVVARDLQPGRTSSDNFLCGPRALVIFLQAFGALSRGIDAENILLMMYEDFYAKRNTSLPLALGASFYQGVENVLRHG</sequence>
<organism evidence="3 4">
    <name type="scientific">Zasmidium cellare ATCC 36951</name>
    <dbReference type="NCBI Taxonomy" id="1080233"/>
    <lineage>
        <taxon>Eukaryota</taxon>
        <taxon>Fungi</taxon>
        <taxon>Dikarya</taxon>
        <taxon>Ascomycota</taxon>
        <taxon>Pezizomycotina</taxon>
        <taxon>Dothideomycetes</taxon>
        <taxon>Dothideomycetidae</taxon>
        <taxon>Mycosphaerellales</taxon>
        <taxon>Mycosphaerellaceae</taxon>
        <taxon>Zasmidium</taxon>
    </lineage>
</organism>
<keyword evidence="2" id="KW-0812">Transmembrane</keyword>
<evidence type="ECO:0000256" key="1">
    <source>
        <dbReference type="SAM" id="MobiDB-lite"/>
    </source>
</evidence>
<evidence type="ECO:0000313" key="3">
    <source>
        <dbReference type="EMBL" id="KAF2160116.1"/>
    </source>
</evidence>
<gene>
    <name evidence="3" type="ORF">M409DRAFT_60225</name>
</gene>
<keyword evidence="4" id="KW-1185">Reference proteome</keyword>
<evidence type="ECO:0000256" key="2">
    <source>
        <dbReference type="SAM" id="Phobius"/>
    </source>
</evidence>
<dbReference type="GeneID" id="54567665"/>
<feature type="transmembrane region" description="Helical" evidence="2">
    <location>
        <begin position="39"/>
        <end position="61"/>
    </location>
</feature>
<keyword evidence="2" id="KW-0472">Membrane</keyword>
<feature type="compositionally biased region" description="Polar residues" evidence="1">
    <location>
        <begin position="217"/>
        <end position="231"/>
    </location>
</feature>
<protein>
    <submittedName>
        <fullName evidence="3">Uncharacterized protein</fullName>
    </submittedName>
</protein>
<feature type="compositionally biased region" description="Low complexity" evidence="1">
    <location>
        <begin position="186"/>
        <end position="199"/>
    </location>
</feature>
<name>A0A6A6C3Z5_ZASCE</name>